<sequence length="109" mass="12396">MNKNTTPINIQILDKEYVVSCPAEERQDLIASARILDEKMRHTRDVARVYGTERIAVISALNVVHEFLQMSRNQENKDTLLAQMTDQLVGKLDAALAQEKDHHPLKADD</sequence>
<dbReference type="SUPFAM" id="SSF102829">
    <property type="entry name" value="Cell division protein ZapA-like"/>
    <property type="match status" value="1"/>
</dbReference>
<evidence type="ECO:0000256" key="5">
    <source>
        <dbReference type="ARBA" id="ARBA00022618"/>
    </source>
</evidence>
<dbReference type="GO" id="GO:0005829">
    <property type="term" value="C:cytosol"/>
    <property type="evidence" value="ECO:0007669"/>
    <property type="project" value="TreeGrafter"/>
</dbReference>
<dbReference type="EMBL" id="CAADFO010000001">
    <property type="protein sequence ID" value="VFK22230.1"/>
    <property type="molecule type" value="Genomic_DNA"/>
</dbReference>
<dbReference type="AlphaFoldDB" id="A0A450WYX0"/>
<comment type="similarity">
    <text evidence="2">Belongs to the ZapA family. Type 1 subfamily.</text>
</comment>
<evidence type="ECO:0000256" key="3">
    <source>
        <dbReference type="ARBA" id="ARBA00015195"/>
    </source>
</evidence>
<evidence type="ECO:0000313" key="13">
    <source>
        <dbReference type="EMBL" id="VFK32624.1"/>
    </source>
</evidence>
<dbReference type="Gene3D" id="3.30.160.880">
    <property type="entry name" value="Cell division protein ZapA protomer, N-terminal domain"/>
    <property type="match status" value="1"/>
</dbReference>
<dbReference type="InterPro" id="IPR042233">
    <property type="entry name" value="Cell_div_ZapA_N"/>
</dbReference>
<evidence type="ECO:0000256" key="6">
    <source>
        <dbReference type="ARBA" id="ARBA00023054"/>
    </source>
</evidence>
<evidence type="ECO:0000313" key="12">
    <source>
        <dbReference type="EMBL" id="VFK22230.1"/>
    </source>
</evidence>
<evidence type="ECO:0000256" key="8">
    <source>
        <dbReference type="ARBA" id="ARBA00023306"/>
    </source>
</evidence>
<keyword evidence="4" id="KW-0963">Cytoplasm</keyword>
<dbReference type="GO" id="GO:0000917">
    <property type="term" value="P:division septum assembly"/>
    <property type="evidence" value="ECO:0007669"/>
    <property type="project" value="UniProtKB-KW"/>
</dbReference>
<dbReference type="GO" id="GO:0030428">
    <property type="term" value="C:cell septum"/>
    <property type="evidence" value="ECO:0007669"/>
    <property type="project" value="TreeGrafter"/>
</dbReference>
<comment type="function">
    <text evidence="9">Activator of cell division through the inhibition of FtsZ GTPase activity, therefore promoting FtsZ assembly into bundles of protofilaments necessary for the formation of the division Z ring. It is recruited early at mid-cell but it is not essential for cell division.</text>
</comment>
<dbReference type="EMBL" id="CAADGH010000038">
    <property type="protein sequence ID" value="VFK76003.1"/>
    <property type="molecule type" value="Genomic_DNA"/>
</dbReference>
<dbReference type="PANTHER" id="PTHR34981:SF1">
    <property type="entry name" value="CELL DIVISION PROTEIN ZAPA"/>
    <property type="match status" value="1"/>
</dbReference>
<proteinExistence type="inferred from homology"/>
<protein>
    <recommendedName>
        <fullName evidence="3">Cell division protein ZapA</fullName>
    </recommendedName>
    <alternativeName>
        <fullName evidence="11">Z ring-associated protein ZapA</fullName>
    </alternativeName>
</protein>
<dbReference type="GO" id="GO:0000921">
    <property type="term" value="P:septin ring assembly"/>
    <property type="evidence" value="ECO:0007669"/>
    <property type="project" value="TreeGrafter"/>
</dbReference>
<comment type="subcellular location">
    <subcellularLocation>
        <location evidence="1">Cytoplasm</location>
    </subcellularLocation>
</comment>
<keyword evidence="7" id="KW-0717">Septation</keyword>
<evidence type="ECO:0000256" key="2">
    <source>
        <dbReference type="ARBA" id="ARBA00010074"/>
    </source>
</evidence>
<evidence type="ECO:0000256" key="10">
    <source>
        <dbReference type="ARBA" id="ARBA00026068"/>
    </source>
</evidence>
<dbReference type="InterPro" id="IPR007838">
    <property type="entry name" value="Cell_div_ZapA-like"/>
</dbReference>
<accession>A0A450WYX0</accession>
<dbReference type="Pfam" id="PF05164">
    <property type="entry name" value="ZapA"/>
    <property type="match status" value="1"/>
</dbReference>
<keyword evidence="5 12" id="KW-0132">Cell division</keyword>
<keyword evidence="6" id="KW-0175">Coiled coil</keyword>
<organism evidence="12">
    <name type="scientific">Candidatus Kentrum sp. MB</name>
    <dbReference type="NCBI Taxonomy" id="2138164"/>
    <lineage>
        <taxon>Bacteria</taxon>
        <taxon>Pseudomonadati</taxon>
        <taxon>Pseudomonadota</taxon>
        <taxon>Gammaproteobacteria</taxon>
        <taxon>Candidatus Kentrum</taxon>
    </lineage>
</organism>
<evidence type="ECO:0000256" key="11">
    <source>
        <dbReference type="ARBA" id="ARBA00033158"/>
    </source>
</evidence>
<dbReference type="Gene3D" id="1.20.5.50">
    <property type="match status" value="1"/>
</dbReference>
<comment type="subunit">
    <text evidence="10">Homodimer. Interacts with FtsZ.</text>
</comment>
<evidence type="ECO:0000256" key="1">
    <source>
        <dbReference type="ARBA" id="ARBA00004496"/>
    </source>
</evidence>
<gene>
    <name evidence="12" type="ORF">BECKMB1821G_GA0114241_1001103</name>
    <name evidence="14" type="ORF">BECKMB1821H_GA0114242_103822</name>
    <name evidence="13" type="ORF">BECKMB1821I_GA0114274_103523</name>
</gene>
<evidence type="ECO:0000256" key="9">
    <source>
        <dbReference type="ARBA" id="ARBA00024910"/>
    </source>
</evidence>
<dbReference type="GO" id="GO:0043093">
    <property type="term" value="P:FtsZ-dependent cytokinesis"/>
    <property type="evidence" value="ECO:0007669"/>
    <property type="project" value="TreeGrafter"/>
</dbReference>
<keyword evidence="8" id="KW-0131">Cell cycle</keyword>
<dbReference type="PANTHER" id="PTHR34981">
    <property type="entry name" value="CELL DIVISION PROTEIN ZAPA"/>
    <property type="match status" value="1"/>
</dbReference>
<evidence type="ECO:0000256" key="4">
    <source>
        <dbReference type="ARBA" id="ARBA00022490"/>
    </source>
</evidence>
<dbReference type="EMBL" id="CAADFQ010000035">
    <property type="protein sequence ID" value="VFK32624.1"/>
    <property type="molecule type" value="Genomic_DNA"/>
</dbReference>
<dbReference type="GO" id="GO:0032153">
    <property type="term" value="C:cell division site"/>
    <property type="evidence" value="ECO:0007669"/>
    <property type="project" value="TreeGrafter"/>
</dbReference>
<name>A0A450WYX0_9GAMM</name>
<evidence type="ECO:0000313" key="14">
    <source>
        <dbReference type="EMBL" id="VFK76003.1"/>
    </source>
</evidence>
<evidence type="ECO:0000256" key="7">
    <source>
        <dbReference type="ARBA" id="ARBA00023210"/>
    </source>
</evidence>
<dbReference type="InterPro" id="IPR036192">
    <property type="entry name" value="Cell_div_ZapA-like_sf"/>
</dbReference>
<reference evidence="12" key="1">
    <citation type="submission" date="2019-02" db="EMBL/GenBank/DDBJ databases">
        <authorList>
            <person name="Gruber-Vodicka R. H."/>
            <person name="Seah K. B. B."/>
        </authorList>
    </citation>
    <scope>NUCLEOTIDE SEQUENCE</scope>
    <source>
        <strain evidence="12">BECK_BZ197</strain>
        <strain evidence="14">BECK_BZ198</strain>
        <strain evidence="13">BECK_BZ199</strain>
    </source>
</reference>